<evidence type="ECO:0000313" key="1">
    <source>
        <dbReference type="EMBL" id="RAJ02722.1"/>
    </source>
</evidence>
<organism evidence="1 2">
    <name type="scientific">Aeromonas salmonicida</name>
    <dbReference type="NCBI Taxonomy" id="645"/>
    <lineage>
        <taxon>Bacteria</taxon>
        <taxon>Pseudomonadati</taxon>
        <taxon>Pseudomonadota</taxon>
        <taxon>Gammaproteobacteria</taxon>
        <taxon>Aeromonadales</taxon>
        <taxon>Aeromonadaceae</taxon>
        <taxon>Aeromonas</taxon>
    </lineage>
</organism>
<protein>
    <recommendedName>
        <fullName evidence="3">TnsA endonuclease N-terminal domain-containing protein</fullName>
    </recommendedName>
</protein>
<sequence>MLQAVLHGKAGRVEQGGQSLRWRELFKRNEDLLTATFFGRLPYLSNGAFEAVLGCLIGFEQAKRLAPAFIEIELWPRLTEWDERDYVEPDVILRFESELVMIEVKPPFGGGQYRDQWRAQMKALSVETEYQEYERIHFVALGNTLPAPLPIDKHPKRFAPMTQLEWTALRRLLQDDEIFTTNKQDEAIRNDLLEAFRLFGMLPMVPSWQPLLNFANGLSLNCTLLSTSTQ</sequence>
<evidence type="ECO:0008006" key="3">
    <source>
        <dbReference type="Google" id="ProtNLM"/>
    </source>
</evidence>
<dbReference type="RefSeq" id="WP_111588961.1">
    <property type="nucleotide sequence ID" value="NZ_CAWNWF010000012.1"/>
</dbReference>
<gene>
    <name evidence="1" type="ORF">DEU50_11257</name>
</gene>
<dbReference type="Proteomes" id="UP000249422">
    <property type="component" value="Unassembled WGS sequence"/>
</dbReference>
<proteinExistence type="predicted"/>
<name>A0AAX1PGN4_AERSA</name>
<comment type="caution">
    <text evidence="1">The sequence shown here is derived from an EMBL/GenBank/DDBJ whole genome shotgun (WGS) entry which is preliminary data.</text>
</comment>
<dbReference type="EMBL" id="QLLM01000012">
    <property type="protein sequence ID" value="RAJ02722.1"/>
    <property type="molecule type" value="Genomic_DNA"/>
</dbReference>
<dbReference type="AlphaFoldDB" id="A0AAX1PGN4"/>
<reference evidence="1 2" key="1">
    <citation type="submission" date="2018-06" db="EMBL/GenBank/DDBJ databases">
        <title>Freshwater and sediment microbial communities from various areas in North America, analyzing microbe dynamics in response to fracking.</title>
        <authorList>
            <person name="Lamendella R."/>
        </authorList>
    </citation>
    <scope>NUCLEOTIDE SEQUENCE [LARGE SCALE GENOMIC DNA]</scope>
    <source>
        <strain evidence="1 2">17</strain>
    </source>
</reference>
<accession>A0AAX1PGN4</accession>
<evidence type="ECO:0000313" key="2">
    <source>
        <dbReference type="Proteomes" id="UP000249422"/>
    </source>
</evidence>